<proteinExistence type="predicted"/>
<dbReference type="eggNOG" id="COG3335">
    <property type="taxonomic scope" value="Bacteria"/>
</dbReference>
<evidence type="ECO:0008006" key="3">
    <source>
        <dbReference type="Google" id="ProtNLM"/>
    </source>
</evidence>
<keyword evidence="2" id="KW-1185">Reference proteome</keyword>
<evidence type="ECO:0000313" key="2">
    <source>
        <dbReference type="Proteomes" id="UP000000238"/>
    </source>
</evidence>
<dbReference type="EMBL" id="CP000155">
    <property type="protein sequence ID" value="ABC28909.1"/>
    <property type="molecule type" value="Genomic_DNA"/>
</dbReference>
<evidence type="ECO:0000313" key="1">
    <source>
        <dbReference type="EMBL" id="ABC28909.1"/>
    </source>
</evidence>
<dbReference type="AlphaFoldDB" id="Q2SKB5"/>
<organism evidence="1 2">
    <name type="scientific">Hahella chejuensis (strain KCTC 2396)</name>
    <dbReference type="NCBI Taxonomy" id="349521"/>
    <lineage>
        <taxon>Bacteria</taxon>
        <taxon>Pseudomonadati</taxon>
        <taxon>Pseudomonadota</taxon>
        <taxon>Gammaproteobacteria</taxon>
        <taxon>Oceanospirillales</taxon>
        <taxon>Hahellaceae</taxon>
        <taxon>Hahella</taxon>
    </lineage>
</organism>
<dbReference type="HOGENOM" id="CLU_3234321_0_0_6"/>
<gene>
    <name evidence="1" type="ordered locus">HCH_02078</name>
</gene>
<name>Q2SKB5_HAHCH</name>
<protein>
    <recommendedName>
        <fullName evidence="3">Transposase and inactivated derivatives</fullName>
    </recommendedName>
</protein>
<reference evidence="1 2" key="1">
    <citation type="journal article" date="2005" name="Nucleic Acids Res.">
        <title>Genomic blueprint of Hahella chejuensis, a marine microbe producing an algicidal agent.</title>
        <authorList>
            <person name="Jeong H."/>
            <person name="Yim J.H."/>
            <person name="Lee C."/>
            <person name="Choi S.-H."/>
            <person name="Park Y.K."/>
            <person name="Yoon S.H."/>
            <person name="Hur C.-G."/>
            <person name="Kang H.-Y."/>
            <person name="Kim D."/>
            <person name="Lee H.H."/>
            <person name="Park K.H."/>
            <person name="Park S.-H."/>
            <person name="Park H.-S."/>
            <person name="Lee H.K."/>
            <person name="Oh T.K."/>
            <person name="Kim J.F."/>
        </authorList>
    </citation>
    <scope>NUCLEOTIDE SEQUENCE [LARGE SCALE GENOMIC DNA]</scope>
    <source>
        <strain evidence="1 2">KCTC 2396</strain>
    </source>
</reference>
<dbReference type="Proteomes" id="UP000000238">
    <property type="component" value="Chromosome"/>
</dbReference>
<dbReference type="KEGG" id="hch:HCH_02078"/>
<sequence>MKGSLKKKIQSHLRMLQKEPARVKKYFNHPSIKYAVQNAYIDA</sequence>
<accession>Q2SKB5</accession>